<proteinExistence type="predicted"/>
<evidence type="ECO:0000313" key="2">
    <source>
        <dbReference type="Proteomes" id="UP000526033"/>
    </source>
</evidence>
<gene>
    <name evidence="1" type="ORF">GYA27_04975</name>
</gene>
<name>A0A7X9DLT9_UNCKA</name>
<protein>
    <submittedName>
        <fullName evidence="1">Uncharacterized protein</fullName>
    </submittedName>
</protein>
<evidence type="ECO:0000313" key="1">
    <source>
        <dbReference type="EMBL" id="NMB70512.1"/>
    </source>
</evidence>
<dbReference type="AlphaFoldDB" id="A0A7X9DLT9"/>
<reference evidence="1 2" key="1">
    <citation type="journal article" date="2020" name="Biotechnol. Biofuels">
        <title>New insights from the biogas microbiome by comprehensive genome-resolved metagenomics of nearly 1600 species originating from multiple anaerobic digesters.</title>
        <authorList>
            <person name="Campanaro S."/>
            <person name="Treu L."/>
            <person name="Rodriguez-R L.M."/>
            <person name="Kovalovszki A."/>
            <person name="Ziels R.M."/>
            <person name="Maus I."/>
            <person name="Zhu X."/>
            <person name="Kougias P.G."/>
            <person name="Basile A."/>
            <person name="Luo G."/>
            <person name="Schluter A."/>
            <person name="Konstantinidis K.T."/>
            <person name="Angelidaki I."/>
        </authorList>
    </citation>
    <scope>NUCLEOTIDE SEQUENCE [LARGE SCALE GENOMIC DNA]</scope>
    <source>
        <strain evidence="1">AS27yjCOA_165</strain>
    </source>
</reference>
<accession>A0A7X9DLT9</accession>
<comment type="caution">
    <text evidence="1">The sequence shown here is derived from an EMBL/GenBank/DDBJ whole genome shotgun (WGS) entry which is preliminary data.</text>
</comment>
<organism evidence="1 2">
    <name type="scientific">candidate division WWE3 bacterium</name>
    <dbReference type="NCBI Taxonomy" id="2053526"/>
    <lineage>
        <taxon>Bacteria</taxon>
        <taxon>Katanobacteria</taxon>
    </lineage>
</organism>
<dbReference type="Proteomes" id="UP000526033">
    <property type="component" value="Unassembled WGS sequence"/>
</dbReference>
<sequence>MHQANNNELPTELFSSQFEQIETVEDSAERAFYYAVFGYDLIMDQCRALEDDRSKTSRVFARDADYESYLLPGVGGNESYEILLRTYHSPEKPFQQSIYEVGGFAIARVPQCFMYSFPLDSNPLLYLSMTECSALVAHNEQNLFVAHI</sequence>
<dbReference type="EMBL" id="JAAZNL010000070">
    <property type="protein sequence ID" value="NMB70512.1"/>
    <property type="molecule type" value="Genomic_DNA"/>
</dbReference>
<feature type="non-terminal residue" evidence="1">
    <location>
        <position position="148"/>
    </location>
</feature>